<feature type="domain" description="O-methyltransferase dimerisation" evidence="6">
    <location>
        <begin position="58"/>
        <end position="133"/>
    </location>
</feature>
<dbReference type="Pfam" id="PF00891">
    <property type="entry name" value="Methyltransf_2"/>
    <property type="match status" value="1"/>
</dbReference>
<protein>
    <recommendedName>
        <fullName evidence="9">O-methyltransferase</fullName>
    </recommendedName>
</protein>
<proteinExistence type="predicted"/>
<dbReference type="PANTHER" id="PTHR43712:SF5">
    <property type="entry name" value="O-METHYLTRANSFERASE ASQN-RELATED"/>
    <property type="match status" value="1"/>
</dbReference>
<comment type="caution">
    <text evidence="7">The sequence shown here is derived from an EMBL/GenBank/DDBJ whole genome shotgun (WGS) entry which is preliminary data.</text>
</comment>
<keyword evidence="3" id="KW-0949">S-adenosyl-L-methionine</keyword>
<dbReference type="InterPro" id="IPR029063">
    <property type="entry name" value="SAM-dependent_MTases_sf"/>
</dbReference>
<dbReference type="GO" id="GO:0046983">
    <property type="term" value="F:protein dimerization activity"/>
    <property type="evidence" value="ECO:0007669"/>
    <property type="project" value="InterPro"/>
</dbReference>
<evidence type="ECO:0008006" key="9">
    <source>
        <dbReference type="Google" id="ProtNLM"/>
    </source>
</evidence>
<evidence type="ECO:0000313" key="7">
    <source>
        <dbReference type="EMBL" id="KAK3201741.1"/>
    </source>
</evidence>
<name>A0AAN6RDM4_9PLEO</name>
<dbReference type="Gene3D" id="3.40.50.150">
    <property type="entry name" value="Vaccinia Virus protein VP39"/>
    <property type="match status" value="1"/>
</dbReference>
<evidence type="ECO:0000259" key="6">
    <source>
        <dbReference type="Pfam" id="PF08100"/>
    </source>
</evidence>
<dbReference type="Gene3D" id="1.10.10.10">
    <property type="entry name" value="Winged helix-like DNA-binding domain superfamily/Winged helix DNA-binding domain"/>
    <property type="match status" value="1"/>
</dbReference>
<dbReference type="PROSITE" id="PS51683">
    <property type="entry name" value="SAM_OMT_II"/>
    <property type="match status" value="1"/>
</dbReference>
<evidence type="ECO:0000259" key="5">
    <source>
        <dbReference type="Pfam" id="PF00891"/>
    </source>
</evidence>
<dbReference type="PIRSF" id="PIRSF005739">
    <property type="entry name" value="O-mtase"/>
    <property type="match status" value="1"/>
</dbReference>
<accession>A0AAN6RDM4</accession>
<dbReference type="AlphaFoldDB" id="A0AAN6RDM4"/>
<evidence type="ECO:0000256" key="1">
    <source>
        <dbReference type="ARBA" id="ARBA00022603"/>
    </source>
</evidence>
<dbReference type="InterPro" id="IPR036390">
    <property type="entry name" value="WH_DNA-bd_sf"/>
</dbReference>
<organism evidence="7 8">
    <name type="scientific">Pseudopithomyces chartarum</name>
    <dbReference type="NCBI Taxonomy" id="1892770"/>
    <lineage>
        <taxon>Eukaryota</taxon>
        <taxon>Fungi</taxon>
        <taxon>Dikarya</taxon>
        <taxon>Ascomycota</taxon>
        <taxon>Pezizomycotina</taxon>
        <taxon>Dothideomycetes</taxon>
        <taxon>Pleosporomycetidae</taxon>
        <taxon>Pleosporales</taxon>
        <taxon>Massarineae</taxon>
        <taxon>Didymosphaeriaceae</taxon>
        <taxon>Pseudopithomyces</taxon>
    </lineage>
</organism>
<feature type="active site" description="Proton acceptor" evidence="4">
    <location>
        <position position="300"/>
    </location>
</feature>
<keyword evidence="2" id="KW-0808">Transferase</keyword>
<sequence>MGDSSAAIPMTRSSAAQASDLNALLGILNKAIPNVIGADASSYEESRIEAWLFVESAAYVVPAAISVVLELRVPHHVSTDIEYPTSVEQLAAATGASASLLERMMRILTKRMIFEEVEPKVYVHNAISKVLLVPSVEAWVGLSSDDNLKAAAALLPLLKENNFEIPEDDGNCAFSKAFQTPLNQFQYYFDVDPERSRRATLSMAAFNSTSMFRDFPFPFDHLPAHAVVVDVGGGGGHVSVELARKYNHLKFVVQDLGDSIASGAANKEYAVLPITWQEHGLFEPQAVQGADAYIIRHVLHGFQDKIASQIIGHIAKAMNPATSRILIIDCVVPDAFGSDSIPFVNATDILALLGGNGKQRDAKAWDELVKMADKRLEVVKVWHQGHLASADAVIEIRMAIM</sequence>
<keyword evidence="1" id="KW-0489">Methyltransferase</keyword>
<evidence type="ECO:0000256" key="2">
    <source>
        <dbReference type="ARBA" id="ARBA00022679"/>
    </source>
</evidence>
<evidence type="ECO:0000313" key="8">
    <source>
        <dbReference type="Proteomes" id="UP001280581"/>
    </source>
</evidence>
<dbReference type="InterPro" id="IPR001077">
    <property type="entry name" value="COMT_C"/>
</dbReference>
<dbReference type="EMBL" id="WVTA01000015">
    <property type="protein sequence ID" value="KAK3201741.1"/>
    <property type="molecule type" value="Genomic_DNA"/>
</dbReference>
<dbReference type="Pfam" id="PF08100">
    <property type="entry name" value="Dimerisation"/>
    <property type="match status" value="1"/>
</dbReference>
<dbReference type="PANTHER" id="PTHR43712">
    <property type="entry name" value="PUTATIVE (AFU_ORTHOLOGUE AFUA_4G14580)-RELATED"/>
    <property type="match status" value="1"/>
</dbReference>
<dbReference type="InterPro" id="IPR012967">
    <property type="entry name" value="COMT_dimerisation"/>
</dbReference>
<evidence type="ECO:0000256" key="3">
    <source>
        <dbReference type="ARBA" id="ARBA00022691"/>
    </source>
</evidence>
<feature type="domain" description="O-methyltransferase C-terminal" evidence="5">
    <location>
        <begin position="168"/>
        <end position="372"/>
    </location>
</feature>
<evidence type="ECO:0000256" key="4">
    <source>
        <dbReference type="PIRSR" id="PIRSR005739-1"/>
    </source>
</evidence>
<gene>
    <name evidence="7" type="ORF">GRF29_164g501289</name>
</gene>
<dbReference type="SUPFAM" id="SSF53335">
    <property type="entry name" value="S-adenosyl-L-methionine-dependent methyltransferases"/>
    <property type="match status" value="1"/>
</dbReference>
<dbReference type="InterPro" id="IPR036388">
    <property type="entry name" value="WH-like_DNA-bd_sf"/>
</dbReference>
<dbReference type="GO" id="GO:0008171">
    <property type="term" value="F:O-methyltransferase activity"/>
    <property type="evidence" value="ECO:0007669"/>
    <property type="project" value="InterPro"/>
</dbReference>
<keyword evidence="8" id="KW-1185">Reference proteome</keyword>
<dbReference type="GO" id="GO:0032259">
    <property type="term" value="P:methylation"/>
    <property type="evidence" value="ECO:0007669"/>
    <property type="project" value="UniProtKB-KW"/>
</dbReference>
<reference evidence="7 8" key="1">
    <citation type="submission" date="2021-02" db="EMBL/GenBank/DDBJ databases">
        <title>Genome assembly of Pseudopithomyces chartarum.</title>
        <authorList>
            <person name="Jauregui R."/>
            <person name="Singh J."/>
            <person name="Voisey C."/>
        </authorList>
    </citation>
    <scope>NUCLEOTIDE SEQUENCE [LARGE SCALE GENOMIC DNA]</scope>
    <source>
        <strain evidence="7 8">AGR01</strain>
    </source>
</reference>
<dbReference type="SUPFAM" id="SSF46785">
    <property type="entry name" value="Winged helix' DNA-binding domain"/>
    <property type="match status" value="1"/>
</dbReference>
<dbReference type="Proteomes" id="UP001280581">
    <property type="component" value="Unassembled WGS sequence"/>
</dbReference>
<dbReference type="InterPro" id="IPR016461">
    <property type="entry name" value="COMT-like"/>
</dbReference>